<keyword evidence="2" id="KW-1133">Transmembrane helix</keyword>
<dbReference type="InterPro" id="IPR039672">
    <property type="entry name" value="MFS_2"/>
</dbReference>
<feature type="transmembrane region" description="Helical" evidence="2">
    <location>
        <begin position="363"/>
        <end position="388"/>
    </location>
</feature>
<sequence length="440" mass="49375">MTQKNNPHRNGFLYGVLGFPLALLGIPLYLYLPNYYHQNLELSLTLIGSALLAARLVDVITDPVIGWYSDVFKTDSNGRIKRQWQISIGAVLLLLGSFQLFFPAVDTGWSYLFIWSFITYLGWTLVQVPHQAMNAEISVKRTDKTQFAIYREAFAIFGVIGILTLPAAFNLEQNSSAFYQLTFGLLAIMTAIGVVSLFFIKQDQQTQQFAQDAYRMKKSLLDTLALLWRHNRSVFAIMPSYLINNLANAIPATLFMIFVSDYLQLQEYTALFLLTYFAAGILALPIWFELSKHFAKKTVWQASMLLAGFSFAGVFTLQAGDVFGFLLICILTGVSLGVDIAMPSSIQADLTQSASENHVHSAGLLFGIWSMLTKLSLALAIGISFPLLDWAQSNDAFPQLFLVLMYAAVPIVLKIFAWWLLIRFDSHYNDETTRDGENHA</sequence>
<dbReference type="Gene3D" id="1.20.1250.20">
    <property type="entry name" value="MFS general substrate transporter like domains"/>
    <property type="match status" value="2"/>
</dbReference>
<feature type="transmembrane region" description="Helical" evidence="2">
    <location>
        <begin position="299"/>
        <end position="317"/>
    </location>
</feature>
<proteinExistence type="inferred from homology"/>
<evidence type="ECO:0000256" key="2">
    <source>
        <dbReference type="SAM" id="Phobius"/>
    </source>
</evidence>
<dbReference type="EMBL" id="JAGETV010000006">
    <property type="protein sequence ID" value="MBO1926886.1"/>
    <property type="molecule type" value="Genomic_DNA"/>
</dbReference>
<dbReference type="PANTHER" id="PTHR11328:SF28">
    <property type="entry name" value="MAJOR FACILITATOR SUPERFAMILY DOMAIN-CONTAINING PROTEIN 12"/>
    <property type="match status" value="1"/>
</dbReference>
<evidence type="ECO:0000313" key="3">
    <source>
        <dbReference type="EMBL" id="MBO1926886.1"/>
    </source>
</evidence>
<feature type="transmembrane region" description="Helical" evidence="2">
    <location>
        <begin position="177"/>
        <end position="200"/>
    </location>
</feature>
<accession>A0ABS3Q3L5</accession>
<feature type="transmembrane region" description="Helical" evidence="2">
    <location>
        <begin position="86"/>
        <end position="102"/>
    </location>
</feature>
<dbReference type="Pfam" id="PF13347">
    <property type="entry name" value="MFS_2"/>
    <property type="match status" value="1"/>
</dbReference>
<feature type="transmembrane region" description="Helical" evidence="2">
    <location>
        <begin position="234"/>
        <end position="258"/>
    </location>
</feature>
<dbReference type="RefSeq" id="WP_208148336.1">
    <property type="nucleotide sequence ID" value="NZ_JAGETV010000006.1"/>
</dbReference>
<keyword evidence="2" id="KW-0812">Transmembrane</keyword>
<dbReference type="PANTHER" id="PTHR11328">
    <property type="entry name" value="MAJOR FACILITATOR SUPERFAMILY DOMAIN-CONTAINING PROTEIN"/>
    <property type="match status" value="1"/>
</dbReference>
<feature type="transmembrane region" description="Helical" evidence="2">
    <location>
        <begin position="149"/>
        <end position="171"/>
    </location>
</feature>
<reference evidence="3 4" key="1">
    <citation type="submission" date="2021-03" db="EMBL/GenBank/DDBJ databases">
        <title>Thiomicrorhabdus sp.nov.,novel sulfur-oxidizing bacteria isolated from coastal sediment.</title>
        <authorList>
            <person name="Liu X."/>
        </authorList>
    </citation>
    <scope>NUCLEOTIDE SEQUENCE [LARGE SCALE GENOMIC DNA]</scope>
    <source>
        <strain evidence="3 4">6S2-11</strain>
    </source>
</reference>
<feature type="transmembrane region" description="Helical" evidence="2">
    <location>
        <begin position="108"/>
        <end position="128"/>
    </location>
</feature>
<evidence type="ECO:0000256" key="1">
    <source>
        <dbReference type="ARBA" id="ARBA00009617"/>
    </source>
</evidence>
<feature type="transmembrane region" description="Helical" evidence="2">
    <location>
        <begin position="12"/>
        <end position="32"/>
    </location>
</feature>
<keyword evidence="4" id="KW-1185">Reference proteome</keyword>
<name>A0ABS3Q3L5_9GAMM</name>
<dbReference type="Proteomes" id="UP000664835">
    <property type="component" value="Unassembled WGS sequence"/>
</dbReference>
<evidence type="ECO:0000313" key="4">
    <source>
        <dbReference type="Proteomes" id="UP000664835"/>
    </source>
</evidence>
<feature type="transmembrane region" description="Helical" evidence="2">
    <location>
        <begin position="323"/>
        <end position="342"/>
    </location>
</feature>
<feature type="transmembrane region" description="Helical" evidence="2">
    <location>
        <begin position="270"/>
        <end position="287"/>
    </location>
</feature>
<dbReference type="InterPro" id="IPR036259">
    <property type="entry name" value="MFS_trans_sf"/>
</dbReference>
<dbReference type="SUPFAM" id="SSF103473">
    <property type="entry name" value="MFS general substrate transporter"/>
    <property type="match status" value="1"/>
</dbReference>
<feature type="transmembrane region" description="Helical" evidence="2">
    <location>
        <begin position="44"/>
        <end position="65"/>
    </location>
</feature>
<gene>
    <name evidence="3" type="ORF">J3998_04795</name>
</gene>
<protein>
    <submittedName>
        <fullName evidence="3">MFS transporter</fullName>
    </submittedName>
</protein>
<keyword evidence="2" id="KW-0472">Membrane</keyword>
<organism evidence="3 4">
    <name type="scientific">Thiomicrorhabdus marina</name>
    <dbReference type="NCBI Taxonomy" id="2818442"/>
    <lineage>
        <taxon>Bacteria</taxon>
        <taxon>Pseudomonadati</taxon>
        <taxon>Pseudomonadota</taxon>
        <taxon>Gammaproteobacteria</taxon>
        <taxon>Thiotrichales</taxon>
        <taxon>Piscirickettsiaceae</taxon>
        <taxon>Thiomicrorhabdus</taxon>
    </lineage>
</organism>
<comment type="caution">
    <text evidence="3">The sequence shown here is derived from an EMBL/GenBank/DDBJ whole genome shotgun (WGS) entry which is preliminary data.</text>
</comment>
<comment type="similarity">
    <text evidence="1">Belongs to the sodium:galactoside symporter (TC 2.A.2) family.</text>
</comment>
<feature type="transmembrane region" description="Helical" evidence="2">
    <location>
        <begin position="400"/>
        <end position="421"/>
    </location>
</feature>